<feature type="domain" description="Glycosyltransferase subfamily 4-like N-terminal" evidence="2">
    <location>
        <begin position="13"/>
        <end position="187"/>
    </location>
</feature>
<protein>
    <submittedName>
        <fullName evidence="3">Glycosyltransferase family 4 protein</fullName>
    </submittedName>
</protein>
<dbReference type="PANTHER" id="PTHR45947">
    <property type="entry name" value="SULFOQUINOVOSYL TRANSFERASE SQD2"/>
    <property type="match status" value="1"/>
</dbReference>
<dbReference type="InterPro" id="IPR050194">
    <property type="entry name" value="Glycosyltransferase_grp1"/>
</dbReference>
<name>A0ABY7BIJ2_9FIRM</name>
<dbReference type="Proteomes" id="UP001164745">
    <property type="component" value="Chromosome"/>
</dbReference>
<dbReference type="RefSeq" id="WP_045166062.1">
    <property type="nucleotide sequence ID" value="NZ_CP113864.1"/>
</dbReference>
<sequence length="374" mass="43848">MKVAIVHEWLTTMGGSEKVILELKKLFPEAPIYTLVYNRKKLGRYFDKYQIITSNLQKNPLAQIKHRLFFKYMPRAFENFDLSDFDLVISSSSAFAKGVITSPNSVHICYCHTPPRYLWDLTHEYLKDYNLIIRRYLERNFHYLRLWDTIAANRVDYFVANSNYVANRIKKFYKRDCKVIYPPVDTEYFTPAKDKNIEDYYLIVSRLVPYKRIDLAVEAFNQLSKRLVIVGDGPEYKKLKSIAKSNIEFLGYQPDETIKDLYQRCRALIFPGVEDFGIVPVEVQACGRPVIALKKGGAVETVEEGKTGVFFEKQDVESLKEAVYKFEKDIERFDKDYIRSHAEKFSAERFRMEFKDFILKVTEYERGEGMGGKV</sequence>
<keyword evidence="4" id="KW-1185">Reference proteome</keyword>
<evidence type="ECO:0000259" key="1">
    <source>
        <dbReference type="Pfam" id="PF00534"/>
    </source>
</evidence>
<dbReference type="Pfam" id="PF00534">
    <property type="entry name" value="Glycos_transf_1"/>
    <property type="match status" value="1"/>
</dbReference>
<dbReference type="InterPro" id="IPR028098">
    <property type="entry name" value="Glyco_trans_4-like_N"/>
</dbReference>
<accession>A0ABY7BIJ2</accession>
<feature type="domain" description="Glycosyl transferase family 1" evidence="1">
    <location>
        <begin position="198"/>
        <end position="330"/>
    </location>
</feature>
<dbReference type="CDD" id="cd03804">
    <property type="entry name" value="GT4_WbaZ-like"/>
    <property type="match status" value="1"/>
</dbReference>
<organism evidence="3 4">
    <name type="scientific">Caldicellulosiruptor naganoensis</name>
    <dbReference type="NCBI Taxonomy" id="29324"/>
    <lineage>
        <taxon>Bacteria</taxon>
        <taxon>Bacillati</taxon>
        <taxon>Bacillota</taxon>
        <taxon>Bacillota incertae sedis</taxon>
        <taxon>Caldicellulosiruptorales</taxon>
        <taxon>Caldicellulosiruptoraceae</taxon>
        <taxon>Caldicellulosiruptor</taxon>
    </lineage>
</organism>
<evidence type="ECO:0000313" key="4">
    <source>
        <dbReference type="Proteomes" id="UP001164745"/>
    </source>
</evidence>
<dbReference type="InterPro" id="IPR001296">
    <property type="entry name" value="Glyco_trans_1"/>
</dbReference>
<evidence type="ECO:0000313" key="3">
    <source>
        <dbReference type="EMBL" id="WAM31530.1"/>
    </source>
</evidence>
<dbReference type="Gene3D" id="3.40.50.2000">
    <property type="entry name" value="Glycogen Phosphorylase B"/>
    <property type="match status" value="2"/>
</dbReference>
<dbReference type="Pfam" id="PF13439">
    <property type="entry name" value="Glyco_transf_4"/>
    <property type="match status" value="1"/>
</dbReference>
<dbReference type="SUPFAM" id="SSF53756">
    <property type="entry name" value="UDP-Glycosyltransferase/glycogen phosphorylase"/>
    <property type="match status" value="1"/>
</dbReference>
<dbReference type="EMBL" id="CP113864">
    <property type="protein sequence ID" value="WAM31530.1"/>
    <property type="molecule type" value="Genomic_DNA"/>
</dbReference>
<evidence type="ECO:0000259" key="2">
    <source>
        <dbReference type="Pfam" id="PF13439"/>
    </source>
</evidence>
<gene>
    <name evidence="3" type="ORF">OTJ99_002420</name>
</gene>
<reference evidence="3" key="1">
    <citation type="submission" date="2022-12" db="EMBL/GenBank/DDBJ databases">
        <authorList>
            <person name="Bing R.G."/>
            <person name="Willard D.J."/>
            <person name="Manesh M.J.H."/>
            <person name="Laemthong T."/>
            <person name="Crosby J.R."/>
            <person name="Kelly R.M."/>
        </authorList>
    </citation>
    <scope>NUCLEOTIDE SEQUENCE</scope>
    <source>
        <strain evidence="3">DSM 8991</strain>
    </source>
</reference>
<dbReference type="PANTHER" id="PTHR45947:SF3">
    <property type="entry name" value="SULFOQUINOVOSYL TRANSFERASE SQD2"/>
    <property type="match status" value="1"/>
</dbReference>
<proteinExistence type="predicted"/>